<keyword evidence="2" id="KW-1185">Reference proteome</keyword>
<name>A0A1S3HWS0_LINAN</name>
<protein>
    <submittedName>
        <fullName evidence="3">Uncharacterized protein LOC106158892</fullName>
    </submittedName>
</protein>
<feature type="region of interest" description="Disordered" evidence="1">
    <location>
        <begin position="128"/>
        <end position="147"/>
    </location>
</feature>
<dbReference type="GeneID" id="106158892"/>
<proteinExistence type="predicted"/>
<dbReference type="KEGG" id="lak:106158892"/>
<evidence type="ECO:0000313" key="2">
    <source>
        <dbReference type="Proteomes" id="UP000085678"/>
    </source>
</evidence>
<dbReference type="AlphaFoldDB" id="A0A1S3HWS0"/>
<reference evidence="3" key="1">
    <citation type="submission" date="2025-08" db="UniProtKB">
        <authorList>
            <consortium name="RefSeq"/>
        </authorList>
    </citation>
    <scope>IDENTIFICATION</scope>
    <source>
        <tissue evidence="3">Gonads</tissue>
    </source>
</reference>
<evidence type="ECO:0000313" key="3">
    <source>
        <dbReference type="RefSeq" id="XP_013390463.1"/>
    </source>
</evidence>
<dbReference type="Proteomes" id="UP000085678">
    <property type="component" value="Unplaced"/>
</dbReference>
<dbReference type="RefSeq" id="XP_013390463.1">
    <property type="nucleotide sequence ID" value="XM_013535009.1"/>
</dbReference>
<feature type="region of interest" description="Disordered" evidence="1">
    <location>
        <begin position="69"/>
        <end position="88"/>
    </location>
</feature>
<gene>
    <name evidence="3" type="primary">LOC106158892</name>
</gene>
<dbReference type="InParanoid" id="A0A1S3HWS0"/>
<evidence type="ECO:0000256" key="1">
    <source>
        <dbReference type="SAM" id="MobiDB-lite"/>
    </source>
</evidence>
<organism evidence="2 3">
    <name type="scientific">Lingula anatina</name>
    <name type="common">Brachiopod</name>
    <name type="synonym">Lingula unguis</name>
    <dbReference type="NCBI Taxonomy" id="7574"/>
    <lineage>
        <taxon>Eukaryota</taxon>
        <taxon>Metazoa</taxon>
        <taxon>Spiralia</taxon>
        <taxon>Lophotrochozoa</taxon>
        <taxon>Brachiopoda</taxon>
        <taxon>Linguliformea</taxon>
        <taxon>Lingulata</taxon>
        <taxon>Lingulida</taxon>
        <taxon>Linguloidea</taxon>
        <taxon>Lingulidae</taxon>
        <taxon>Lingula</taxon>
    </lineage>
</organism>
<sequence>MLMVICALVRKLNKTKNLNQRKNINSSTPTQDNQNVTQDMDNYSTAAPVRMIPPYSTVEKNGKNKDSEMTFSLKQDENGTLDVSENTRGKPKVSYLELVKGEEIDKDYYENHAALFQQNNLRDLKSKLKNSNDVGDEGKDRGSNLSTDSDVVLHINDIYNSDDFEDNSVRP</sequence>
<accession>A0A1S3HWS0</accession>